<reference evidence="2" key="2">
    <citation type="submission" date="2024-01" db="EMBL/GenBank/DDBJ databases">
        <title>Comparative genomics of Cryptococcus and Kwoniella reveals pathogenesis evolution and contrasting modes of karyotype evolution via chromosome fusion or intercentromeric recombination.</title>
        <authorList>
            <person name="Coelho M.A."/>
            <person name="David-Palma M."/>
            <person name="Shea T."/>
            <person name="Bowers K."/>
            <person name="McGinley-Smith S."/>
            <person name="Mohammad A.W."/>
            <person name="Gnirke A."/>
            <person name="Yurkov A.M."/>
            <person name="Nowrousian M."/>
            <person name="Sun S."/>
            <person name="Cuomo C.A."/>
            <person name="Heitman J."/>
        </authorList>
    </citation>
    <scope>NUCLEOTIDE SEQUENCE</scope>
    <source>
        <strain evidence="2">CBS 12478</strain>
    </source>
</reference>
<evidence type="ECO:0000313" key="3">
    <source>
        <dbReference type="Proteomes" id="UP000322225"/>
    </source>
</evidence>
<dbReference type="Gene3D" id="3.40.50.1820">
    <property type="entry name" value="alpha/beta hydrolase"/>
    <property type="match status" value="1"/>
</dbReference>
<dbReference type="InterPro" id="IPR050300">
    <property type="entry name" value="GDXG_lipolytic_enzyme"/>
</dbReference>
<evidence type="ECO:0000313" key="2">
    <source>
        <dbReference type="EMBL" id="WWD19495.1"/>
    </source>
</evidence>
<reference evidence="2" key="1">
    <citation type="submission" date="2017-08" db="EMBL/GenBank/DDBJ databases">
        <authorList>
            <person name="Cuomo C."/>
            <person name="Billmyre B."/>
            <person name="Heitman J."/>
        </authorList>
    </citation>
    <scope>NUCLEOTIDE SEQUENCE</scope>
    <source>
        <strain evidence="2">CBS 12478</strain>
    </source>
</reference>
<dbReference type="KEGG" id="ksn:43590881"/>
<proteinExistence type="predicted"/>
<keyword evidence="3" id="KW-1185">Reference proteome</keyword>
<name>A0A5M6BT18_9TREE</name>
<gene>
    <name evidence="2" type="ORF">CI109_103956</name>
</gene>
<sequence>MSSSPPPHLIRALPDSSAPNAPSHLIYSLITSLTYVLYLSILPIYIPCLILIHFSTSRPFPTWSLDQRISTRLNKLRTNLFAYWIPPNPYDDWSIAPPGEAYREASERGEVELEVVDLEPVGEEWKKGIAKVEGVKGVTRPGFWTRPKGWDDKKVKGEDKVILHIHGGSYIRGHPLWTTFAMDIAKLTGLRCLTVNYRKTLSATTAFPAPLLDVLSAYTYLTRTLSIPSSGIILLGESAGAHLALCLSQYVHFLGLPQPGYMALSSPWCDFTLSFPSYRTNADFDQLTPLRLRKAVRSATRWYKPSAVESWWFSPARVKEPTEHWEYLKDEGVKVYMQYGGRELMRDEIVTLGRGMKTAGVDVSVREHVDGLHTGGLSDPIAKKAFQKDLLEMLRR</sequence>
<organism evidence="2 3">
    <name type="scientific">Kwoniella shandongensis</name>
    <dbReference type="NCBI Taxonomy" id="1734106"/>
    <lineage>
        <taxon>Eukaryota</taxon>
        <taxon>Fungi</taxon>
        <taxon>Dikarya</taxon>
        <taxon>Basidiomycota</taxon>
        <taxon>Agaricomycotina</taxon>
        <taxon>Tremellomycetes</taxon>
        <taxon>Tremellales</taxon>
        <taxon>Cryptococcaceae</taxon>
        <taxon>Kwoniella</taxon>
    </lineage>
</organism>
<dbReference type="GeneID" id="43590881"/>
<dbReference type="SUPFAM" id="SSF53474">
    <property type="entry name" value="alpha/beta-Hydrolases"/>
    <property type="match status" value="1"/>
</dbReference>
<dbReference type="Proteomes" id="UP000322225">
    <property type="component" value="Chromosome 7"/>
</dbReference>
<dbReference type="InterPro" id="IPR029058">
    <property type="entry name" value="AB_hydrolase_fold"/>
</dbReference>
<dbReference type="InterPro" id="IPR013094">
    <property type="entry name" value="AB_hydrolase_3"/>
</dbReference>
<dbReference type="PANTHER" id="PTHR48081">
    <property type="entry name" value="AB HYDROLASE SUPERFAMILY PROTEIN C4A8.06C"/>
    <property type="match status" value="1"/>
</dbReference>
<dbReference type="OrthoDB" id="2152029at2759"/>
<dbReference type="PANTHER" id="PTHR48081:SF31">
    <property type="entry name" value="STERYL ACETYL HYDROLASE MUG81-RELATED"/>
    <property type="match status" value="1"/>
</dbReference>
<dbReference type="GO" id="GO:0016787">
    <property type="term" value="F:hydrolase activity"/>
    <property type="evidence" value="ECO:0007669"/>
    <property type="project" value="UniProtKB-KW"/>
</dbReference>
<keyword evidence="1" id="KW-0378">Hydrolase</keyword>
<protein>
    <submittedName>
        <fullName evidence="2">Uncharacterized protein</fullName>
    </submittedName>
</protein>
<dbReference type="AlphaFoldDB" id="A0A5M6BT18"/>
<accession>A0A5M6BT18</accession>
<dbReference type="EMBL" id="CP144057">
    <property type="protein sequence ID" value="WWD19495.1"/>
    <property type="molecule type" value="Genomic_DNA"/>
</dbReference>
<dbReference type="RefSeq" id="XP_031858922.1">
    <property type="nucleotide sequence ID" value="XM_032006719.1"/>
</dbReference>
<evidence type="ECO:0000256" key="1">
    <source>
        <dbReference type="ARBA" id="ARBA00022801"/>
    </source>
</evidence>
<dbReference type="Pfam" id="PF07859">
    <property type="entry name" value="Abhydrolase_3"/>
    <property type="match status" value="1"/>
</dbReference>